<sequence length="130" mass="14689">MWDVRGYRIHSETEQMIITGGSAFNVKAESLRLGNFSEEEVRTLCLENIIENGQIFTAQALNAIWNLTSGQPWLVNALAYETCFKLENGKNRDNPITDTMVEQAKDNLIIRREIHLDQLAINSKKSGYGG</sequence>
<dbReference type="Proteomes" id="UP000680656">
    <property type="component" value="Chromosome"/>
</dbReference>
<protein>
    <submittedName>
        <fullName evidence="1">Uncharacterized protein</fullName>
    </submittedName>
</protein>
<dbReference type="GeneID" id="65096794"/>
<reference evidence="1 2" key="1">
    <citation type="submission" date="2021-05" db="EMBL/GenBank/DDBJ databases">
        <title>A novel Methanospirillum isolate from a pyrite-forming mixed culture.</title>
        <authorList>
            <person name="Bunk B."/>
            <person name="Sproer C."/>
            <person name="Spring S."/>
            <person name="Pester M."/>
        </authorList>
    </citation>
    <scope>NUCLEOTIDE SEQUENCE [LARGE SCALE GENOMIC DNA]</scope>
    <source>
        <strain evidence="1 2">J.3.6.1-F.2.7.3</strain>
    </source>
</reference>
<proteinExistence type="predicted"/>
<dbReference type="AlphaFoldDB" id="A0A8E7B2T0"/>
<organism evidence="1 2">
    <name type="scientific">Methanospirillum purgamenti</name>
    <dbReference type="NCBI Taxonomy" id="2834276"/>
    <lineage>
        <taxon>Archaea</taxon>
        <taxon>Methanobacteriati</taxon>
        <taxon>Methanobacteriota</taxon>
        <taxon>Stenosarchaea group</taxon>
        <taxon>Methanomicrobia</taxon>
        <taxon>Methanomicrobiales</taxon>
        <taxon>Methanospirillaceae</taxon>
        <taxon>Methanospirillum</taxon>
    </lineage>
</organism>
<dbReference type="KEGG" id="mrtj:KHC33_06380"/>
<dbReference type="EMBL" id="CP075546">
    <property type="protein sequence ID" value="QVV90113.1"/>
    <property type="molecule type" value="Genomic_DNA"/>
</dbReference>
<dbReference type="RefSeq" id="WP_214420887.1">
    <property type="nucleotide sequence ID" value="NZ_CP075546.1"/>
</dbReference>
<evidence type="ECO:0000313" key="1">
    <source>
        <dbReference type="EMBL" id="QVV90113.1"/>
    </source>
</evidence>
<keyword evidence="2" id="KW-1185">Reference proteome</keyword>
<gene>
    <name evidence="1" type="ORF">KHC33_06380</name>
</gene>
<accession>A0A8E7B2T0</accession>
<name>A0A8E7B2T0_9EURY</name>
<evidence type="ECO:0000313" key="2">
    <source>
        <dbReference type="Proteomes" id="UP000680656"/>
    </source>
</evidence>